<sequence>MPRLLVVHHSPTPSVVALTEAVVAGASDDAIEGVEVVVRAALEADADDVLAADGFLLGTPANFGYMSGALKHFFDTIFLQAGGALSDDGSAAAADGGPKPYGLYVHGRYDTTGAVRSVQAIVGALSWRQAAPVLEVLGDVGEAERESAYDLGGTLAALVMG</sequence>
<dbReference type="SUPFAM" id="SSF52218">
    <property type="entry name" value="Flavoproteins"/>
    <property type="match status" value="1"/>
</dbReference>
<dbReference type="Proteomes" id="UP000233565">
    <property type="component" value="Unassembled WGS sequence"/>
</dbReference>
<dbReference type="EMBL" id="PJBV01000012">
    <property type="protein sequence ID" value="PKH42829.1"/>
    <property type="molecule type" value="Genomic_DNA"/>
</dbReference>
<dbReference type="EMBL" id="FOKC01000003">
    <property type="protein sequence ID" value="SFB04873.1"/>
    <property type="molecule type" value="Genomic_DNA"/>
</dbReference>
<name>A0A1I0XY43_9ACTN</name>
<dbReference type="Gene3D" id="3.40.50.360">
    <property type="match status" value="1"/>
</dbReference>
<dbReference type="InterPro" id="IPR029039">
    <property type="entry name" value="Flavoprotein-like_sf"/>
</dbReference>
<feature type="domain" description="NADPH-dependent FMN reductase-like" evidence="1">
    <location>
        <begin position="40"/>
        <end position="85"/>
    </location>
</feature>
<reference evidence="2 5" key="2">
    <citation type="submission" date="2017-12" db="EMBL/GenBank/DDBJ databases">
        <title>Pharmacopeia of the Arctic Ocean.</title>
        <authorList>
            <person name="Collins E."/>
            <person name="Ducluzeau A.-L."/>
        </authorList>
    </citation>
    <scope>NUCLEOTIDE SEQUENCE [LARGE SCALE GENOMIC DNA]</scope>
    <source>
        <strain evidence="2 5">DSM 23325</strain>
    </source>
</reference>
<proteinExistence type="predicted"/>
<accession>A0A1I0XY43</accession>
<dbReference type="STRING" id="748909.SAMN05192575_10344"/>
<evidence type="ECO:0000259" key="1">
    <source>
        <dbReference type="Pfam" id="PF03358"/>
    </source>
</evidence>
<evidence type="ECO:0000313" key="3">
    <source>
        <dbReference type="EMBL" id="SFB04873.1"/>
    </source>
</evidence>
<dbReference type="InterPro" id="IPR005025">
    <property type="entry name" value="FMN_Rdtase-like_dom"/>
</dbReference>
<dbReference type="Proteomes" id="UP000199113">
    <property type="component" value="Unassembled WGS sequence"/>
</dbReference>
<dbReference type="Pfam" id="PF03358">
    <property type="entry name" value="FMN_red"/>
    <property type="match status" value="1"/>
</dbReference>
<organism evidence="3 4">
    <name type="scientific">Nocardioides alpinus</name>
    <dbReference type="NCBI Taxonomy" id="748909"/>
    <lineage>
        <taxon>Bacteria</taxon>
        <taxon>Bacillati</taxon>
        <taxon>Actinomycetota</taxon>
        <taxon>Actinomycetes</taxon>
        <taxon>Propionibacteriales</taxon>
        <taxon>Nocardioidaceae</taxon>
        <taxon>Nocardioides</taxon>
    </lineage>
</organism>
<gene>
    <name evidence="2" type="ORF">CXG46_06125</name>
    <name evidence="3" type="ORF">SAMN05192575_10344</name>
</gene>
<protein>
    <submittedName>
        <fullName evidence="2">Flavodoxin</fullName>
    </submittedName>
    <submittedName>
        <fullName evidence="3">NADPH-dependent FMN reductase</fullName>
    </submittedName>
</protein>
<reference evidence="3" key="1">
    <citation type="submission" date="2016-10" db="EMBL/GenBank/DDBJ databases">
        <authorList>
            <person name="de Groot N.N."/>
        </authorList>
    </citation>
    <scope>NUCLEOTIDE SEQUENCE [LARGE SCALE GENOMIC DNA]</scope>
    <source>
        <strain evidence="3">CGMCC 1.10697</strain>
    </source>
</reference>
<dbReference type="RefSeq" id="WP_091197073.1">
    <property type="nucleotide sequence ID" value="NZ_FOKC01000003.1"/>
</dbReference>
<evidence type="ECO:0000313" key="2">
    <source>
        <dbReference type="EMBL" id="PKH42829.1"/>
    </source>
</evidence>
<dbReference type="OrthoDB" id="5736081at2"/>
<dbReference type="AlphaFoldDB" id="A0A1I0XY43"/>
<dbReference type="GO" id="GO:0016491">
    <property type="term" value="F:oxidoreductase activity"/>
    <property type="evidence" value="ECO:0007669"/>
    <property type="project" value="InterPro"/>
</dbReference>
<keyword evidence="5" id="KW-1185">Reference proteome</keyword>
<evidence type="ECO:0000313" key="4">
    <source>
        <dbReference type="Proteomes" id="UP000199113"/>
    </source>
</evidence>
<evidence type="ECO:0000313" key="5">
    <source>
        <dbReference type="Proteomes" id="UP000233565"/>
    </source>
</evidence>